<accession>A0A1W2GJK8</accession>
<dbReference type="STRING" id="692418.SAMN04488029_3095"/>
<dbReference type="Proteomes" id="UP000192472">
    <property type="component" value="Unassembled WGS sequence"/>
</dbReference>
<evidence type="ECO:0000259" key="1">
    <source>
        <dbReference type="Pfam" id="PF13472"/>
    </source>
</evidence>
<sequence length="258" mass="28618">MSLKYSIGAAITAPLLPLLYFQGRKVKNAMPDLPEATGTTGVSGLVTNPRLKTLVIGESTMAGVGVETHQEGFAGTLGDELAEKLDLYVHWHVYAKSGITVVRVRDEVLPKIEDKDWDLIVVGIGGNDAFKLNSPRKWKEQVRCLITEIRNVFGCVPVVFTNMPPIKEFPAFTPLMKWVIGNLVELLGEALGEVVREFDHVYYSSEVISISDWVEELKLESDIALYFSDGVHPSKLTYQTLAKQLSKFIIKQINLSPA</sequence>
<reference evidence="2 3" key="1">
    <citation type="submission" date="2017-04" db="EMBL/GenBank/DDBJ databases">
        <authorList>
            <person name="Afonso C.L."/>
            <person name="Miller P.J."/>
            <person name="Scott M.A."/>
            <person name="Spackman E."/>
            <person name="Goraichik I."/>
            <person name="Dimitrov K.M."/>
            <person name="Suarez D.L."/>
            <person name="Swayne D.E."/>
        </authorList>
    </citation>
    <scope>NUCLEOTIDE SEQUENCE [LARGE SCALE GENOMIC DNA]</scope>
    <source>
        <strain evidence="2 3">DSM 26133</strain>
    </source>
</reference>
<dbReference type="SUPFAM" id="SSF52266">
    <property type="entry name" value="SGNH hydrolase"/>
    <property type="match status" value="1"/>
</dbReference>
<dbReference type="RefSeq" id="WP_084373734.1">
    <property type="nucleotide sequence ID" value="NZ_FWYF01000003.1"/>
</dbReference>
<proteinExistence type="predicted"/>
<dbReference type="GO" id="GO:0004622">
    <property type="term" value="F:phosphatidylcholine lysophospholipase activity"/>
    <property type="evidence" value="ECO:0007669"/>
    <property type="project" value="TreeGrafter"/>
</dbReference>
<protein>
    <submittedName>
        <fullName evidence="2">Lysophospholipase L1</fullName>
    </submittedName>
</protein>
<name>A0A1W2GJK8_REIFA</name>
<dbReference type="InterPro" id="IPR036514">
    <property type="entry name" value="SGNH_hydro_sf"/>
</dbReference>
<dbReference type="AlphaFoldDB" id="A0A1W2GJK8"/>
<evidence type="ECO:0000313" key="2">
    <source>
        <dbReference type="EMBL" id="SMD36837.1"/>
    </source>
</evidence>
<dbReference type="PANTHER" id="PTHR30383:SF5">
    <property type="entry name" value="SGNH HYDROLASE-TYPE ESTERASE DOMAIN-CONTAINING PROTEIN"/>
    <property type="match status" value="1"/>
</dbReference>
<dbReference type="OrthoDB" id="2810666at2"/>
<dbReference type="InterPro" id="IPR013830">
    <property type="entry name" value="SGNH_hydro"/>
</dbReference>
<evidence type="ECO:0000313" key="3">
    <source>
        <dbReference type="Proteomes" id="UP000192472"/>
    </source>
</evidence>
<dbReference type="PANTHER" id="PTHR30383">
    <property type="entry name" value="THIOESTERASE 1/PROTEASE 1/LYSOPHOSPHOLIPASE L1"/>
    <property type="match status" value="1"/>
</dbReference>
<gene>
    <name evidence="2" type="ORF">SAMN04488029_3095</name>
</gene>
<organism evidence="2 3">
    <name type="scientific">Reichenbachiella faecimaris</name>
    <dbReference type="NCBI Taxonomy" id="692418"/>
    <lineage>
        <taxon>Bacteria</taxon>
        <taxon>Pseudomonadati</taxon>
        <taxon>Bacteroidota</taxon>
        <taxon>Cytophagia</taxon>
        <taxon>Cytophagales</taxon>
        <taxon>Reichenbachiellaceae</taxon>
        <taxon>Reichenbachiella</taxon>
    </lineage>
</organism>
<dbReference type="EMBL" id="FWYF01000003">
    <property type="protein sequence ID" value="SMD36837.1"/>
    <property type="molecule type" value="Genomic_DNA"/>
</dbReference>
<dbReference type="InterPro" id="IPR051532">
    <property type="entry name" value="Ester_Hydrolysis_Enzymes"/>
</dbReference>
<feature type="domain" description="SGNH hydrolase-type esterase" evidence="1">
    <location>
        <begin position="55"/>
        <end position="239"/>
    </location>
</feature>
<dbReference type="Gene3D" id="3.40.50.1110">
    <property type="entry name" value="SGNH hydrolase"/>
    <property type="match status" value="1"/>
</dbReference>
<dbReference type="CDD" id="cd01836">
    <property type="entry name" value="FeeA_FeeB_like"/>
    <property type="match status" value="1"/>
</dbReference>
<keyword evidence="3" id="KW-1185">Reference proteome</keyword>
<dbReference type="Pfam" id="PF13472">
    <property type="entry name" value="Lipase_GDSL_2"/>
    <property type="match status" value="1"/>
</dbReference>